<reference evidence="2 3" key="1">
    <citation type="submission" date="2019-04" db="EMBL/GenBank/DDBJ databases">
        <title>Comparative genomics and transcriptomics to analyze fruiting body development in filamentous ascomycetes.</title>
        <authorList>
            <consortium name="DOE Joint Genome Institute"/>
            <person name="Lutkenhaus R."/>
            <person name="Traeger S."/>
            <person name="Breuer J."/>
            <person name="Kuo A."/>
            <person name="Lipzen A."/>
            <person name="Pangilinan J."/>
            <person name="Dilworth D."/>
            <person name="Sandor L."/>
            <person name="Poggeler S."/>
            <person name="Barry K."/>
            <person name="Grigoriev I.V."/>
            <person name="Nowrousian M."/>
        </authorList>
    </citation>
    <scope>NUCLEOTIDE SEQUENCE [LARGE SCALE GENOMIC DNA]</scope>
    <source>
        <strain evidence="2 3">CBS 389.68</strain>
    </source>
</reference>
<feature type="compositionally biased region" description="Polar residues" evidence="1">
    <location>
        <begin position="213"/>
        <end position="227"/>
    </location>
</feature>
<dbReference type="Proteomes" id="UP000298138">
    <property type="component" value="Unassembled WGS sequence"/>
</dbReference>
<dbReference type="AlphaFoldDB" id="A0A4S2N0X1"/>
<feature type="region of interest" description="Disordered" evidence="1">
    <location>
        <begin position="213"/>
        <end position="252"/>
    </location>
</feature>
<keyword evidence="3" id="KW-1185">Reference proteome</keyword>
<name>A0A4S2N0X1_9PEZI</name>
<sequence>MPEQIASPFPFHAGPLRLEDLPEAGIPALSFSIKPSCYSRPPLIDWTSRIRPPDSNGALRITALHLLRQLIFRTFAANVLLNEITPLHAGLNGQFAFVSSPFAESRIGKPNSSRRPDDFRAWLPSELEALIRDLDSGKVLVMKDDSFDEQYGAPVDGKATQKIINEITTTAATVPVMVPSMISAPVETDEALRSIERFNLASTLRRAMSVSMATPPNFSDTTDQNSMPRRAVSASLSGHEPPPIESHLGKTSYTFGTKDTDCDIRLDPEELLALINASNVVTATAPVVIPQMV</sequence>
<evidence type="ECO:0000313" key="3">
    <source>
        <dbReference type="Proteomes" id="UP000298138"/>
    </source>
</evidence>
<gene>
    <name evidence="2" type="ORF">EX30DRAFT_339892</name>
</gene>
<dbReference type="InParanoid" id="A0A4S2N0X1"/>
<dbReference type="EMBL" id="ML220115">
    <property type="protein sequence ID" value="TGZ82613.1"/>
    <property type="molecule type" value="Genomic_DNA"/>
</dbReference>
<accession>A0A4S2N0X1</accession>
<evidence type="ECO:0000313" key="2">
    <source>
        <dbReference type="EMBL" id="TGZ82613.1"/>
    </source>
</evidence>
<evidence type="ECO:0000256" key="1">
    <source>
        <dbReference type="SAM" id="MobiDB-lite"/>
    </source>
</evidence>
<proteinExistence type="predicted"/>
<protein>
    <submittedName>
        <fullName evidence="2">Uncharacterized protein</fullName>
    </submittedName>
</protein>
<organism evidence="2 3">
    <name type="scientific">Ascodesmis nigricans</name>
    <dbReference type="NCBI Taxonomy" id="341454"/>
    <lineage>
        <taxon>Eukaryota</taxon>
        <taxon>Fungi</taxon>
        <taxon>Dikarya</taxon>
        <taxon>Ascomycota</taxon>
        <taxon>Pezizomycotina</taxon>
        <taxon>Pezizomycetes</taxon>
        <taxon>Pezizales</taxon>
        <taxon>Ascodesmidaceae</taxon>
        <taxon>Ascodesmis</taxon>
    </lineage>
</organism>